<evidence type="ECO:0000313" key="3">
    <source>
        <dbReference type="Proteomes" id="UP001597561"/>
    </source>
</evidence>
<dbReference type="InterPro" id="IPR036291">
    <property type="entry name" value="NAD(P)-bd_dom_sf"/>
</dbReference>
<gene>
    <name evidence="2" type="ORF">ACFS5P_17545</name>
</gene>
<dbReference type="Pfam" id="PF03435">
    <property type="entry name" value="Sacchrp_dh_NADP"/>
    <property type="match status" value="1"/>
</dbReference>
<keyword evidence="3" id="KW-1185">Reference proteome</keyword>
<organism evidence="2 3">
    <name type="scientific">Jeotgalibacillus terrae</name>
    <dbReference type="NCBI Taxonomy" id="587735"/>
    <lineage>
        <taxon>Bacteria</taxon>
        <taxon>Bacillati</taxon>
        <taxon>Bacillota</taxon>
        <taxon>Bacilli</taxon>
        <taxon>Bacillales</taxon>
        <taxon>Caryophanaceae</taxon>
        <taxon>Jeotgalibacillus</taxon>
    </lineage>
</organism>
<dbReference type="Proteomes" id="UP001597561">
    <property type="component" value="Unassembled WGS sequence"/>
</dbReference>
<dbReference type="PANTHER" id="PTHR43781:SF1">
    <property type="entry name" value="SACCHAROPINE DEHYDROGENASE"/>
    <property type="match status" value="1"/>
</dbReference>
<accession>A0ABW5ZL61</accession>
<dbReference type="InterPro" id="IPR005097">
    <property type="entry name" value="Sacchrp_dh_NADP-bd"/>
</dbReference>
<dbReference type="SUPFAM" id="SSF51735">
    <property type="entry name" value="NAD(P)-binding Rossmann-fold domains"/>
    <property type="match status" value="1"/>
</dbReference>
<dbReference type="EMBL" id="JBHUPG010000035">
    <property type="protein sequence ID" value="MFD2913695.1"/>
    <property type="molecule type" value="Genomic_DNA"/>
</dbReference>
<feature type="domain" description="Saccharopine dehydrogenase NADP binding" evidence="1">
    <location>
        <begin position="38"/>
        <end position="131"/>
    </location>
</feature>
<dbReference type="PANTHER" id="PTHR43781">
    <property type="entry name" value="SACCHAROPINE DEHYDROGENASE"/>
    <property type="match status" value="1"/>
</dbReference>
<dbReference type="RefSeq" id="WP_338032936.1">
    <property type="nucleotide sequence ID" value="NZ_JAFBDK010000036.1"/>
</dbReference>
<sequence>MCISTIFVTALKRKSFQHTAILVNNEPAERMKTMTKWMIYGANGYTGELIARQAVHDGMTPVLAGRNREAITKLAEELGFESRVFSLDDPDTVVENLKDMELVLHCAGPFSKTSRQMVEGCLTAGTHYLDITGEIGVFEMIHDVGMSKRASDKGIVLCPGVGFDVIPTDCTAHKLKELMPNATELALGFSFLAGMSPGTTKTMVEGLSGGSAQRKDGRIVPFPMGSKKRTLDFGKGQETATAIPWGDVSTAYYTTKIPNITTWIPLSERQIRGARAMSLFAPVLGTKPVQKQLLKWVDRSVKGPDERARENAPSYIVGEAKAADGRTITVRLKTTNAYTLTALGSLEVVRRMLGRDLPSGSFTPAGLFGSGLVESLEGSGEFEVVE</sequence>
<reference evidence="3" key="1">
    <citation type="journal article" date="2019" name="Int. J. Syst. Evol. Microbiol.">
        <title>The Global Catalogue of Microorganisms (GCM) 10K type strain sequencing project: providing services to taxonomists for standard genome sequencing and annotation.</title>
        <authorList>
            <consortium name="The Broad Institute Genomics Platform"/>
            <consortium name="The Broad Institute Genome Sequencing Center for Infectious Disease"/>
            <person name="Wu L."/>
            <person name="Ma J."/>
        </authorList>
    </citation>
    <scope>NUCLEOTIDE SEQUENCE [LARGE SCALE GENOMIC DNA]</scope>
    <source>
        <strain evidence="3">KCTC 13528</strain>
    </source>
</reference>
<comment type="caution">
    <text evidence="2">The sequence shown here is derived from an EMBL/GenBank/DDBJ whole genome shotgun (WGS) entry which is preliminary data.</text>
</comment>
<evidence type="ECO:0000313" key="2">
    <source>
        <dbReference type="EMBL" id="MFD2913695.1"/>
    </source>
</evidence>
<name>A0ABW5ZL61_9BACL</name>
<proteinExistence type="predicted"/>
<dbReference type="Gene3D" id="3.40.50.720">
    <property type="entry name" value="NAD(P)-binding Rossmann-like Domain"/>
    <property type="match status" value="1"/>
</dbReference>
<evidence type="ECO:0000259" key="1">
    <source>
        <dbReference type="Pfam" id="PF03435"/>
    </source>
</evidence>
<protein>
    <submittedName>
        <fullName evidence="2">Saccharopine dehydrogenase family protein</fullName>
    </submittedName>
</protein>